<feature type="region of interest" description="Disordered" evidence="7">
    <location>
        <begin position="1"/>
        <end position="29"/>
    </location>
</feature>
<feature type="compositionally biased region" description="Gly residues" evidence="7">
    <location>
        <begin position="1"/>
        <end position="26"/>
    </location>
</feature>
<sequence length="126" mass="12989">MGGGGMSGGGGMGASRGGGGGGGGGRYELDSTWGEPAALGADLDRRQCQVVVQGLPFAYTARDLTDMVVDCGTVLHARIPADDSGRSKGWGMVLFNSPSGAAACIDYWNRREHKGRTLAVKLDERA</sequence>
<organism evidence="9">
    <name type="scientific">Chlamydomonas euryale</name>
    <dbReference type="NCBI Taxonomy" id="1486919"/>
    <lineage>
        <taxon>Eukaryota</taxon>
        <taxon>Viridiplantae</taxon>
        <taxon>Chlorophyta</taxon>
        <taxon>core chlorophytes</taxon>
        <taxon>Chlorophyceae</taxon>
        <taxon>CS clade</taxon>
        <taxon>Chlamydomonadales</taxon>
        <taxon>Chlamydomonadaceae</taxon>
        <taxon>Chlamydomonas</taxon>
    </lineage>
</organism>
<dbReference type="Gene3D" id="3.30.70.330">
    <property type="match status" value="1"/>
</dbReference>
<dbReference type="SMART" id="SM00360">
    <property type="entry name" value="RRM"/>
    <property type="match status" value="1"/>
</dbReference>
<gene>
    <name evidence="9" type="ORF">CEUR00632_LOCUS19011</name>
</gene>
<dbReference type="InterPro" id="IPR035979">
    <property type="entry name" value="RBD_domain_sf"/>
</dbReference>
<evidence type="ECO:0000313" key="9">
    <source>
        <dbReference type="EMBL" id="CAD8307221.1"/>
    </source>
</evidence>
<dbReference type="EMBL" id="HBEC01040912">
    <property type="protein sequence ID" value="CAD8307221.1"/>
    <property type="molecule type" value="Transcribed_RNA"/>
</dbReference>
<evidence type="ECO:0000256" key="6">
    <source>
        <dbReference type="PROSITE-ProRule" id="PRU00176"/>
    </source>
</evidence>
<proteinExistence type="predicted"/>
<dbReference type="PROSITE" id="PS50102">
    <property type="entry name" value="RRM"/>
    <property type="match status" value="1"/>
</dbReference>
<dbReference type="GO" id="GO:0008380">
    <property type="term" value="P:RNA splicing"/>
    <property type="evidence" value="ECO:0007669"/>
    <property type="project" value="UniProtKB-KW"/>
</dbReference>
<dbReference type="PANTHER" id="PTHR48028">
    <property type="entry name" value="GLYCINE-RICH RNA-BINDING PROTEIN RZ1A"/>
    <property type="match status" value="1"/>
</dbReference>
<dbReference type="InterPro" id="IPR051106">
    <property type="entry name" value="RNA-bind/splicing_reg"/>
</dbReference>
<evidence type="ECO:0000256" key="4">
    <source>
        <dbReference type="ARBA" id="ARBA00023187"/>
    </source>
</evidence>
<dbReference type="GO" id="GO:0003723">
    <property type="term" value="F:RNA binding"/>
    <property type="evidence" value="ECO:0007669"/>
    <property type="project" value="UniProtKB-UniRule"/>
</dbReference>
<keyword evidence="2" id="KW-0507">mRNA processing</keyword>
<feature type="domain" description="RRM" evidence="8">
    <location>
        <begin position="48"/>
        <end position="125"/>
    </location>
</feature>
<dbReference type="GO" id="GO:0006397">
    <property type="term" value="P:mRNA processing"/>
    <property type="evidence" value="ECO:0007669"/>
    <property type="project" value="UniProtKB-KW"/>
</dbReference>
<reference evidence="9" key="1">
    <citation type="submission" date="2021-01" db="EMBL/GenBank/DDBJ databases">
        <authorList>
            <person name="Corre E."/>
            <person name="Pelletier E."/>
            <person name="Niang G."/>
            <person name="Scheremetjew M."/>
            <person name="Finn R."/>
            <person name="Kale V."/>
            <person name="Holt S."/>
            <person name="Cochrane G."/>
            <person name="Meng A."/>
            <person name="Brown T."/>
            <person name="Cohen L."/>
        </authorList>
    </citation>
    <scope>NUCLEOTIDE SEQUENCE</scope>
    <source>
        <strain evidence="9">CCMP219</strain>
    </source>
</reference>
<keyword evidence="3 6" id="KW-0694">RNA-binding</keyword>
<evidence type="ECO:0000256" key="5">
    <source>
        <dbReference type="ARBA" id="ARBA00023242"/>
    </source>
</evidence>
<evidence type="ECO:0000256" key="7">
    <source>
        <dbReference type="SAM" id="MobiDB-lite"/>
    </source>
</evidence>
<dbReference type="InterPro" id="IPR000504">
    <property type="entry name" value="RRM_dom"/>
</dbReference>
<evidence type="ECO:0000256" key="3">
    <source>
        <dbReference type="ARBA" id="ARBA00022884"/>
    </source>
</evidence>
<comment type="subcellular location">
    <subcellularLocation>
        <location evidence="1">Nucleus</location>
    </subcellularLocation>
</comment>
<accession>A0A7R9VVZ6</accession>
<dbReference type="InterPro" id="IPR012677">
    <property type="entry name" value="Nucleotide-bd_a/b_plait_sf"/>
</dbReference>
<name>A0A7R9VVZ6_9CHLO</name>
<dbReference type="Pfam" id="PF00076">
    <property type="entry name" value="RRM_1"/>
    <property type="match status" value="1"/>
</dbReference>
<dbReference type="GO" id="GO:0005634">
    <property type="term" value="C:nucleus"/>
    <property type="evidence" value="ECO:0007669"/>
    <property type="project" value="UniProtKB-SubCell"/>
</dbReference>
<dbReference type="AlphaFoldDB" id="A0A7R9VVZ6"/>
<dbReference type="PANTHER" id="PTHR48028:SF4">
    <property type="entry name" value="SC35-LIKE SPLICING FACTOR"/>
    <property type="match status" value="1"/>
</dbReference>
<protein>
    <recommendedName>
        <fullName evidence="8">RRM domain-containing protein</fullName>
    </recommendedName>
</protein>
<evidence type="ECO:0000256" key="1">
    <source>
        <dbReference type="ARBA" id="ARBA00004123"/>
    </source>
</evidence>
<keyword evidence="4" id="KW-0508">mRNA splicing</keyword>
<evidence type="ECO:0000256" key="2">
    <source>
        <dbReference type="ARBA" id="ARBA00022664"/>
    </source>
</evidence>
<dbReference type="SUPFAM" id="SSF54928">
    <property type="entry name" value="RNA-binding domain, RBD"/>
    <property type="match status" value="1"/>
</dbReference>
<evidence type="ECO:0000259" key="8">
    <source>
        <dbReference type="PROSITE" id="PS50102"/>
    </source>
</evidence>
<keyword evidence="5" id="KW-0539">Nucleus</keyword>